<keyword evidence="1" id="KW-0805">Transcription regulation</keyword>
<protein>
    <recommendedName>
        <fullName evidence="4">HTH marR-type domain-containing protein</fullName>
    </recommendedName>
</protein>
<evidence type="ECO:0000256" key="3">
    <source>
        <dbReference type="ARBA" id="ARBA00023163"/>
    </source>
</evidence>
<dbReference type="PANTHER" id="PTHR42756">
    <property type="entry name" value="TRANSCRIPTIONAL REGULATOR, MARR"/>
    <property type="match status" value="1"/>
</dbReference>
<evidence type="ECO:0000256" key="1">
    <source>
        <dbReference type="ARBA" id="ARBA00023015"/>
    </source>
</evidence>
<name>A0A0F9SPM3_9ZZZZ</name>
<dbReference type="InterPro" id="IPR036388">
    <property type="entry name" value="WH-like_DNA-bd_sf"/>
</dbReference>
<dbReference type="Pfam" id="PF01047">
    <property type="entry name" value="MarR"/>
    <property type="match status" value="1"/>
</dbReference>
<dbReference type="AlphaFoldDB" id="A0A0F9SPM3"/>
<dbReference type="InterPro" id="IPR036390">
    <property type="entry name" value="WH_DNA-bd_sf"/>
</dbReference>
<dbReference type="Gene3D" id="1.10.10.10">
    <property type="entry name" value="Winged helix-like DNA-binding domain superfamily/Winged helix DNA-binding domain"/>
    <property type="match status" value="1"/>
</dbReference>
<proteinExistence type="predicted"/>
<evidence type="ECO:0000313" key="5">
    <source>
        <dbReference type="EMBL" id="KKN38881.1"/>
    </source>
</evidence>
<keyword evidence="3" id="KW-0804">Transcription</keyword>
<dbReference type="SMART" id="SM00347">
    <property type="entry name" value="HTH_MARR"/>
    <property type="match status" value="1"/>
</dbReference>
<dbReference type="GO" id="GO:0003700">
    <property type="term" value="F:DNA-binding transcription factor activity"/>
    <property type="evidence" value="ECO:0007669"/>
    <property type="project" value="InterPro"/>
</dbReference>
<accession>A0A0F9SPM3</accession>
<comment type="caution">
    <text evidence="5">The sequence shown here is derived from an EMBL/GenBank/DDBJ whole genome shotgun (WGS) entry which is preliminary data.</text>
</comment>
<dbReference type="PANTHER" id="PTHR42756:SF1">
    <property type="entry name" value="TRANSCRIPTIONAL REPRESSOR OF EMRAB OPERON"/>
    <property type="match status" value="1"/>
</dbReference>
<dbReference type="PRINTS" id="PR00598">
    <property type="entry name" value="HTHMARR"/>
</dbReference>
<keyword evidence="2" id="KW-0238">DNA-binding</keyword>
<organism evidence="5">
    <name type="scientific">marine sediment metagenome</name>
    <dbReference type="NCBI Taxonomy" id="412755"/>
    <lineage>
        <taxon>unclassified sequences</taxon>
        <taxon>metagenomes</taxon>
        <taxon>ecological metagenomes</taxon>
    </lineage>
</organism>
<evidence type="ECO:0000256" key="2">
    <source>
        <dbReference type="ARBA" id="ARBA00023125"/>
    </source>
</evidence>
<feature type="domain" description="HTH marR-type" evidence="4">
    <location>
        <begin position="16"/>
        <end position="147"/>
    </location>
</feature>
<dbReference type="EMBL" id="LAZR01001797">
    <property type="protein sequence ID" value="KKN38881.1"/>
    <property type="molecule type" value="Genomic_DNA"/>
</dbReference>
<sequence>MSENNPGKLLCNPKNLTGVFELITKINRRYEKIQRKNIQNLNLTPSQHMILRQLWESDGRQFKDLAECCECTRPTITGVIDTMESNLLVTRESNPKDRRSLLVKLTDKGKNLKNDTPQLETMVNGCCSGINQEEIETLGQLLQKLLDSINC</sequence>
<reference evidence="5" key="1">
    <citation type="journal article" date="2015" name="Nature">
        <title>Complex archaea that bridge the gap between prokaryotes and eukaryotes.</title>
        <authorList>
            <person name="Spang A."/>
            <person name="Saw J.H."/>
            <person name="Jorgensen S.L."/>
            <person name="Zaremba-Niedzwiedzka K."/>
            <person name="Martijn J."/>
            <person name="Lind A.E."/>
            <person name="van Eijk R."/>
            <person name="Schleper C."/>
            <person name="Guy L."/>
            <person name="Ettema T.J."/>
        </authorList>
    </citation>
    <scope>NUCLEOTIDE SEQUENCE</scope>
</reference>
<dbReference type="InterPro" id="IPR000835">
    <property type="entry name" value="HTH_MarR-typ"/>
</dbReference>
<dbReference type="SUPFAM" id="SSF46785">
    <property type="entry name" value="Winged helix' DNA-binding domain"/>
    <property type="match status" value="1"/>
</dbReference>
<gene>
    <name evidence="5" type="ORF">LCGC14_0749020</name>
</gene>
<dbReference type="PROSITE" id="PS50995">
    <property type="entry name" value="HTH_MARR_2"/>
    <property type="match status" value="1"/>
</dbReference>
<evidence type="ECO:0000259" key="4">
    <source>
        <dbReference type="PROSITE" id="PS50995"/>
    </source>
</evidence>
<dbReference type="GO" id="GO:0003677">
    <property type="term" value="F:DNA binding"/>
    <property type="evidence" value="ECO:0007669"/>
    <property type="project" value="UniProtKB-KW"/>
</dbReference>